<accession>A0AAV4LPE5</accession>
<comment type="caution">
    <text evidence="2">The sequence shown here is derived from an EMBL/GenBank/DDBJ whole genome shotgun (WGS) entry which is preliminary data.</text>
</comment>
<feature type="compositionally biased region" description="Basic and acidic residues" evidence="1">
    <location>
        <begin position="252"/>
        <end position="262"/>
    </location>
</feature>
<feature type="compositionally biased region" description="Pro residues" evidence="1">
    <location>
        <begin position="215"/>
        <end position="224"/>
    </location>
</feature>
<dbReference type="AlphaFoldDB" id="A0AAV4LPE5"/>
<dbReference type="Proteomes" id="UP001497744">
    <property type="component" value="Unassembled WGS sequence"/>
</dbReference>
<sequence length="322" mass="35454">MARIGRCSGRVRVPHTLKSGLEFLDMLYKDTYGLKRTVYRELENQFNTDYDEHITVTLENVFTNTSQLRFRIIGSSRIRSYGDYEGLKNSTYNGESCAYEVICLLVGLLPRLRVTLEFLEPKVKDFSATGWGRPNFGDPSNESELHKWLTKSSTAHGKNELPGGYRPTHLIRNTGNSLHPSLFNLVDKSNGYLVKLCARLKRIESRYPPYFATPILPPPVPPPNASASQGSPAQSQSSAQQHGHPFQYRRSPSSEHQTRDSQSHQPQYPPEEPPSPPPEPSHNDGSSSTAAIGGAVGATGLVGGSAAVYFLNVGGIRTLIAG</sequence>
<reference evidence="2 3" key="1">
    <citation type="submission" date="2021-06" db="EMBL/GenBank/DDBJ databases">
        <title>Genome sequence of Babesia caballi.</title>
        <authorList>
            <person name="Yamagishi J."/>
            <person name="Kidaka T."/>
            <person name="Ochi A."/>
        </authorList>
    </citation>
    <scope>NUCLEOTIDE SEQUENCE [LARGE SCALE GENOMIC DNA]</scope>
    <source>
        <strain evidence="2">USDA-D6B2</strain>
    </source>
</reference>
<evidence type="ECO:0000313" key="3">
    <source>
        <dbReference type="Proteomes" id="UP001497744"/>
    </source>
</evidence>
<name>A0AAV4LPE5_BABCB</name>
<dbReference type="RefSeq" id="XP_067712790.1">
    <property type="nucleotide sequence ID" value="XM_067856689.1"/>
</dbReference>
<organism evidence="2 3">
    <name type="scientific">Babesia caballi</name>
    <dbReference type="NCBI Taxonomy" id="5871"/>
    <lineage>
        <taxon>Eukaryota</taxon>
        <taxon>Sar</taxon>
        <taxon>Alveolata</taxon>
        <taxon>Apicomplexa</taxon>
        <taxon>Aconoidasida</taxon>
        <taxon>Piroplasmida</taxon>
        <taxon>Babesiidae</taxon>
        <taxon>Babesia</taxon>
    </lineage>
</organism>
<feature type="compositionally biased region" description="Pro residues" evidence="1">
    <location>
        <begin position="267"/>
        <end position="280"/>
    </location>
</feature>
<gene>
    <name evidence="2" type="ORF">BcabD6B2_01540</name>
</gene>
<evidence type="ECO:0000313" key="2">
    <source>
        <dbReference type="EMBL" id="GIX60719.1"/>
    </source>
</evidence>
<proteinExistence type="predicted"/>
<feature type="region of interest" description="Disordered" evidence="1">
    <location>
        <begin position="214"/>
        <end position="291"/>
    </location>
</feature>
<dbReference type="GeneID" id="94192202"/>
<feature type="compositionally biased region" description="Low complexity" evidence="1">
    <location>
        <begin position="225"/>
        <end position="241"/>
    </location>
</feature>
<evidence type="ECO:0000256" key="1">
    <source>
        <dbReference type="SAM" id="MobiDB-lite"/>
    </source>
</evidence>
<keyword evidence="3" id="KW-1185">Reference proteome</keyword>
<protein>
    <submittedName>
        <fullName evidence="2">Ribosome binding protein</fullName>
    </submittedName>
</protein>
<dbReference type="EMBL" id="BPLF01000001">
    <property type="protein sequence ID" value="GIX60719.1"/>
    <property type="molecule type" value="Genomic_DNA"/>
</dbReference>